<reference evidence="2" key="2">
    <citation type="submission" date="2025-09" db="UniProtKB">
        <authorList>
            <consortium name="Ensembl"/>
        </authorList>
    </citation>
    <scope>IDENTIFICATION</scope>
</reference>
<dbReference type="Ensembl" id="ENSCCET00000035774.1">
    <property type="protein sequence ID" value="ENSCCEP00000023736.1"/>
    <property type="gene ID" value="ENSCCEG00000021179.1"/>
</dbReference>
<dbReference type="Proteomes" id="UP000694410">
    <property type="component" value="Unplaced"/>
</dbReference>
<feature type="chain" id="PRO_5034210234" description="Secreted protein" evidence="1">
    <location>
        <begin position="31"/>
        <end position="96"/>
    </location>
</feature>
<evidence type="ECO:0000313" key="2">
    <source>
        <dbReference type="Ensembl" id="ENSCCEP00000023736.1"/>
    </source>
</evidence>
<evidence type="ECO:0000313" key="3">
    <source>
        <dbReference type="Proteomes" id="UP000694410"/>
    </source>
</evidence>
<keyword evidence="1" id="KW-0732">Signal</keyword>
<dbReference type="AlphaFoldDB" id="A0A8C0VL53"/>
<accession>A0A8C0VL53</accession>
<organism evidence="2 3">
    <name type="scientific">Cyanistes caeruleus</name>
    <name type="common">Eurasian blue tit</name>
    <name type="synonym">Parus caeruleus</name>
    <dbReference type="NCBI Taxonomy" id="156563"/>
    <lineage>
        <taxon>Eukaryota</taxon>
        <taxon>Metazoa</taxon>
        <taxon>Chordata</taxon>
        <taxon>Craniata</taxon>
        <taxon>Vertebrata</taxon>
        <taxon>Euteleostomi</taxon>
        <taxon>Archelosauria</taxon>
        <taxon>Archosauria</taxon>
        <taxon>Dinosauria</taxon>
        <taxon>Saurischia</taxon>
        <taxon>Theropoda</taxon>
        <taxon>Coelurosauria</taxon>
        <taxon>Aves</taxon>
        <taxon>Neognathae</taxon>
        <taxon>Neoaves</taxon>
        <taxon>Telluraves</taxon>
        <taxon>Australaves</taxon>
        <taxon>Passeriformes</taxon>
        <taxon>Paridae</taxon>
        <taxon>Cyanistes</taxon>
    </lineage>
</organism>
<keyword evidence="3" id="KW-1185">Reference proteome</keyword>
<sequence length="96" mass="11083">MKPSVGNTFLFLFAPCSFLIFVCFPETSNCQKFEPIYSFTIQALELVLLHPPQNEAMHFSSRTCYSLRSPIQTSENQHLLNYYHVVLLPCIRRGPL</sequence>
<evidence type="ECO:0000256" key="1">
    <source>
        <dbReference type="SAM" id="SignalP"/>
    </source>
</evidence>
<evidence type="ECO:0008006" key="4">
    <source>
        <dbReference type="Google" id="ProtNLM"/>
    </source>
</evidence>
<proteinExistence type="predicted"/>
<reference evidence="2" key="1">
    <citation type="submission" date="2025-08" db="UniProtKB">
        <authorList>
            <consortium name="Ensembl"/>
        </authorList>
    </citation>
    <scope>IDENTIFICATION</scope>
</reference>
<protein>
    <recommendedName>
        <fullName evidence="4">Secreted protein</fullName>
    </recommendedName>
</protein>
<feature type="signal peptide" evidence="1">
    <location>
        <begin position="1"/>
        <end position="30"/>
    </location>
</feature>
<name>A0A8C0VL53_CYACU</name>